<dbReference type="Gene3D" id="3.40.50.12780">
    <property type="entry name" value="N-terminal domain of ligase-like"/>
    <property type="match status" value="1"/>
</dbReference>
<dbReference type="InterPro" id="IPR042099">
    <property type="entry name" value="ANL_N_sf"/>
</dbReference>
<evidence type="ECO:0000313" key="3">
    <source>
        <dbReference type="Proteomes" id="UP000050544"/>
    </source>
</evidence>
<reference evidence="2 3" key="1">
    <citation type="submission" date="2015-07" db="EMBL/GenBank/DDBJ databases">
        <title>Whole genome sequence of Thermanaerothrix daxensis DSM 23592.</title>
        <authorList>
            <person name="Hemp J."/>
            <person name="Ward L.M."/>
            <person name="Pace L.A."/>
            <person name="Fischer W.W."/>
        </authorList>
    </citation>
    <scope>NUCLEOTIDE SEQUENCE [LARGE SCALE GENOMIC DNA]</scope>
    <source>
        <strain evidence="2 3">GNS-1</strain>
    </source>
</reference>
<comment type="caution">
    <text evidence="2">The sequence shown here is derived from an EMBL/GenBank/DDBJ whole genome shotgun (WGS) entry which is preliminary data.</text>
</comment>
<keyword evidence="3" id="KW-1185">Reference proteome</keyword>
<dbReference type="OrthoDB" id="580775at2"/>
<gene>
    <name evidence="2" type="ORF">SE15_06335</name>
</gene>
<dbReference type="RefSeq" id="WP_054521222.1">
    <property type="nucleotide sequence ID" value="NZ_LGKO01000002.1"/>
</dbReference>
<sequence>MDKISLYHRLPYPGKVLVASLHGYRLRAQRYGRFSERLVDEALERDRWSREQWQAWQETRLSEMLEVAAKQVPYYREHWERRRRQGDNASWSYLENWPVLKKDPIRQNPKAFVADGANLQSLIEEHTSGTTGTPLTLWRNLETERQWYALYEARVRRWNGFSYRDRWAILGAQPIVPAAQRRPPFWVWNAGLNQLYLSAIHLSEDFIPFYIEALWKHRVRYLLGYPFALAILVRLAEKHALDLPVLEAVITNSEILLPEVREILSRGFKCRVIDTYGMSETVAAASECRSGRMHVWPDAGVVEILKDEEDKPAGRNETGRLVLTGLLNPVMPLVRYEIGDRGCWALEPAICECGRQMPVLAQISGRLDDVLLSPDGRRIDAVIAVVFKADLPIREAQVIQTALDHLEIRVVPEPGFSDSDVSTLVSRVKKITGDSMHVEVTRVGSIPRGPNGKFRFVISMLNTPTPLSL</sequence>
<dbReference type="EMBL" id="LGKO01000002">
    <property type="protein sequence ID" value="KPL84657.1"/>
    <property type="molecule type" value="Genomic_DNA"/>
</dbReference>
<name>A0A0P6XY83_9CHLR</name>
<protein>
    <recommendedName>
        <fullName evidence="1">AMP-dependent synthetase/ligase domain-containing protein</fullName>
    </recommendedName>
</protein>
<feature type="domain" description="AMP-dependent synthetase/ligase" evidence="1">
    <location>
        <begin position="126"/>
        <end position="325"/>
    </location>
</feature>
<evidence type="ECO:0000313" key="2">
    <source>
        <dbReference type="EMBL" id="KPL84657.1"/>
    </source>
</evidence>
<dbReference type="PANTHER" id="PTHR36932:SF1">
    <property type="entry name" value="CAPSULAR POLYSACCHARIDE BIOSYNTHESIS PROTEIN"/>
    <property type="match status" value="1"/>
</dbReference>
<accession>A0A0P6XY83</accession>
<dbReference type="AlphaFoldDB" id="A0A0P6XY83"/>
<dbReference type="STRING" id="869279.SE15_06335"/>
<dbReference type="InterPro" id="IPR053158">
    <property type="entry name" value="CapK_Type1_Caps_Biosynth"/>
</dbReference>
<dbReference type="Proteomes" id="UP000050544">
    <property type="component" value="Unassembled WGS sequence"/>
</dbReference>
<dbReference type="Pfam" id="PF00501">
    <property type="entry name" value="AMP-binding"/>
    <property type="match status" value="1"/>
</dbReference>
<organism evidence="2 3">
    <name type="scientific">Thermanaerothrix daxensis</name>
    <dbReference type="NCBI Taxonomy" id="869279"/>
    <lineage>
        <taxon>Bacteria</taxon>
        <taxon>Bacillati</taxon>
        <taxon>Chloroflexota</taxon>
        <taxon>Anaerolineae</taxon>
        <taxon>Anaerolineales</taxon>
        <taxon>Anaerolineaceae</taxon>
        <taxon>Thermanaerothrix</taxon>
    </lineage>
</organism>
<dbReference type="PANTHER" id="PTHR36932">
    <property type="entry name" value="CAPSULAR POLYSACCHARIDE BIOSYNTHESIS PROTEIN"/>
    <property type="match status" value="1"/>
</dbReference>
<dbReference type="SUPFAM" id="SSF56801">
    <property type="entry name" value="Acetyl-CoA synthetase-like"/>
    <property type="match status" value="1"/>
</dbReference>
<dbReference type="InterPro" id="IPR000873">
    <property type="entry name" value="AMP-dep_synth/lig_dom"/>
</dbReference>
<proteinExistence type="predicted"/>
<evidence type="ECO:0000259" key="1">
    <source>
        <dbReference type="Pfam" id="PF00501"/>
    </source>
</evidence>